<name>L8PS40_STRVR</name>
<evidence type="ECO:0000313" key="2">
    <source>
        <dbReference type="EMBL" id="ELS58187.1"/>
    </source>
</evidence>
<accession>L8PS40</accession>
<evidence type="ECO:0000256" key="1">
    <source>
        <dbReference type="SAM" id="MobiDB-lite"/>
    </source>
</evidence>
<sequence length="105" mass="11088">MCDRFTVTGDGEQRTRPGHRDLAAGGGRRREGLRVTVRGTTGGVRATLTLDVAAVRFGNDTITVTAGGLDGDEDDSVEQAVKQGIQRLKDVLAGRTPKPAPSEVE</sequence>
<protein>
    <submittedName>
        <fullName evidence="2">Putative Lipoprotein</fullName>
    </submittedName>
</protein>
<organism evidence="2 3">
    <name type="scientific">Streptomyces viridochromogenes Tue57</name>
    <dbReference type="NCBI Taxonomy" id="1160705"/>
    <lineage>
        <taxon>Bacteria</taxon>
        <taxon>Bacillati</taxon>
        <taxon>Actinomycetota</taxon>
        <taxon>Actinomycetes</taxon>
        <taxon>Kitasatosporales</taxon>
        <taxon>Streptomycetaceae</taxon>
        <taxon>Streptomyces</taxon>
    </lineage>
</organism>
<reference evidence="2 3" key="1">
    <citation type="journal article" date="2013" name="Genome Announc.">
        <title>Draft Genome Sequence of Streptomyces viridochromogenes Strain Tu57, Producer of Avilamycin.</title>
        <authorList>
            <person name="Gruning B.A."/>
            <person name="Erxleben A."/>
            <person name="Hahnlein A."/>
            <person name="Gunther S."/>
        </authorList>
    </citation>
    <scope>NUCLEOTIDE SEQUENCE [LARGE SCALE GENOMIC DNA]</scope>
    <source>
        <strain evidence="2 3">Tue57</strain>
    </source>
</reference>
<dbReference type="AlphaFoldDB" id="L8PS40"/>
<evidence type="ECO:0000313" key="3">
    <source>
        <dbReference type="Proteomes" id="UP000011205"/>
    </source>
</evidence>
<gene>
    <name evidence="2" type="ORF">STVIR_0880</name>
</gene>
<comment type="caution">
    <text evidence="2">The sequence shown here is derived from an EMBL/GenBank/DDBJ whole genome shotgun (WGS) entry which is preliminary data.</text>
</comment>
<proteinExistence type="predicted"/>
<dbReference type="EMBL" id="AMLP01000035">
    <property type="protein sequence ID" value="ELS58187.1"/>
    <property type="molecule type" value="Genomic_DNA"/>
</dbReference>
<feature type="region of interest" description="Disordered" evidence="1">
    <location>
        <begin position="1"/>
        <end position="30"/>
    </location>
</feature>
<dbReference type="PATRIC" id="fig|1160705.3.peg.878"/>
<feature type="compositionally biased region" description="Basic and acidic residues" evidence="1">
    <location>
        <begin position="11"/>
        <end position="30"/>
    </location>
</feature>
<dbReference type="Proteomes" id="UP000011205">
    <property type="component" value="Unassembled WGS sequence"/>
</dbReference>
<keyword evidence="2" id="KW-0449">Lipoprotein</keyword>